<reference evidence="3" key="1">
    <citation type="submission" date="2021-10" db="EMBL/GenBank/DDBJ databases">
        <authorList>
            <person name="Piombo E."/>
        </authorList>
    </citation>
    <scope>NUCLEOTIDE SEQUENCE</scope>
</reference>
<dbReference type="Proteomes" id="UP000754883">
    <property type="component" value="Unassembled WGS sequence"/>
</dbReference>
<dbReference type="OrthoDB" id="3546279at2759"/>
<proteinExistence type="predicted"/>
<dbReference type="InterPro" id="IPR036864">
    <property type="entry name" value="Zn2-C6_fun-type_DNA-bd_sf"/>
</dbReference>
<dbReference type="Pfam" id="PF00172">
    <property type="entry name" value="Zn_clus"/>
    <property type="match status" value="1"/>
</dbReference>
<dbReference type="GO" id="GO:0008270">
    <property type="term" value="F:zinc ion binding"/>
    <property type="evidence" value="ECO:0007669"/>
    <property type="project" value="InterPro"/>
</dbReference>
<keyword evidence="4" id="KW-1185">Reference proteome</keyword>
<dbReference type="GO" id="GO:0001228">
    <property type="term" value="F:DNA-binding transcription activator activity, RNA polymerase II-specific"/>
    <property type="evidence" value="ECO:0007669"/>
    <property type="project" value="TreeGrafter"/>
</dbReference>
<dbReference type="PROSITE" id="PS00463">
    <property type="entry name" value="ZN2_CY6_FUNGAL_1"/>
    <property type="match status" value="1"/>
</dbReference>
<name>A0A9N9TYX3_9HYPO</name>
<dbReference type="AlphaFoldDB" id="A0A9N9TYX3"/>
<evidence type="ECO:0000259" key="2">
    <source>
        <dbReference type="PROSITE" id="PS50048"/>
    </source>
</evidence>
<dbReference type="InterPro" id="IPR021858">
    <property type="entry name" value="Fun_TF"/>
</dbReference>
<evidence type="ECO:0000256" key="1">
    <source>
        <dbReference type="ARBA" id="ARBA00023242"/>
    </source>
</evidence>
<dbReference type="EMBL" id="CABFNO020001247">
    <property type="protein sequence ID" value="CAG9974280.1"/>
    <property type="molecule type" value="Genomic_DNA"/>
</dbReference>
<sequence length="429" mass="48658">MSPARHKRLGHKKSRNGCLRCKARRVKCDEKRPCGHCIRHGVECSLVSSEPPPPQQAQTPVSVSASPLAVEAPSLVLTDVTAAEAATPQQGDNVTGHIDSVWPSLQGQEHGNQIPAQWMQSLLLMQHYCNHTYKTLARSATEKLWKEEVPKTACQHEFLMHGLLAVSALHYAHMYPQQHTEYIVVSTHYQSLALRYFADRLSDIDEENCEAYFYLASFIFTLSLCHITHPPHPVKPLTPDHVCQAFMLLQGVKGILDYKPLGEWRQRGPLASLLQSYDNISSQPPSASAFTRRLDKISTIARELPRSMEVINEQSSCILALESLRTTYQVCAFSSVDAQSAIWSWPITLPLIFIEMLGQGNHIALIILAHFAAYGRPFEHRDWVSQGWSRCVIDMVERELDQCWHEWIQWPKKSIDEDINVEDMTFDEP</sequence>
<dbReference type="InterPro" id="IPR053157">
    <property type="entry name" value="Sterol_Uptake_Regulator"/>
</dbReference>
<organism evidence="3 4">
    <name type="scientific">Clonostachys byssicola</name>
    <dbReference type="NCBI Taxonomy" id="160290"/>
    <lineage>
        <taxon>Eukaryota</taxon>
        <taxon>Fungi</taxon>
        <taxon>Dikarya</taxon>
        <taxon>Ascomycota</taxon>
        <taxon>Pezizomycotina</taxon>
        <taxon>Sordariomycetes</taxon>
        <taxon>Hypocreomycetidae</taxon>
        <taxon>Hypocreales</taxon>
        <taxon>Bionectriaceae</taxon>
        <taxon>Clonostachys</taxon>
    </lineage>
</organism>
<evidence type="ECO:0000313" key="3">
    <source>
        <dbReference type="EMBL" id="CAG9974280.1"/>
    </source>
</evidence>
<dbReference type="Pfam" id="PF11951">
    <property type="entry name" value="Fungal_trans_2"/>
    <property type="match status" value="1"/>
</dbReference>
<keyword evidence="1" id="KW-0539">Nucleus</keyword>
<comment type="caution">
    <text evidence="3">The sequence shown here is derived from an EMBL/GenBank/DDBJ whole genome shotgun (WGS) entry which is preliminary data.</text>
</comment>
<accession>A0A9N9TYX3</accession>
<gene>
    <name evidence="3" type="ORF">CBYS24578_00011760</name>
</gene>
<dbReference type="SUPFAM" id="SSF57701">
    <property type="entry name" value="Zn2/Cys6 DNA-binding domain"/>
    <property type="match status" value="1"/>
</dbReference>
<protein>
    <recommendedName>
        <fullName evidence="2">Zn(2)-C6 fungal-type domain-containing protein</fullName>
    </recommendedName>
</protein>
<dbReference type="Gene3D" id="4.10.240.10">
    <property type="entry name" value="Zn(2)-C6 fungal-type DNA-binding domain"/>
    <property type="match status" value="1"/>
</dbReference>
<feature type="domain" description="Zn(2)-C6 fungal-type" evidence="2">
    <location>
        <begin position="17"/>
        <end position="46"/>
    </location>
</feature>
<dbReference type="PANTHER" id="PTHR47784">
    <property type="entry name" value="STEROL UPTAKE CONTROL PROTEIN 2"/>
    <property type="match status" value="1"/>
</dbReference>
<dbReference type="InterPro" id="IPR001138">
    <property type="entry name" value="Zn2Cys6_DnaBD"/>
</dbReference>
<dbReference type="SMART" id="SM00066">
    <property type="entry name" value="GAL4"/>
    <property type="match status" value="1"/>
</dbReference>
<dbReference type="PANTHER" id="PTHR47784:SF5">
    <property type="entry name" value="STEROL UPTAKE CONTROL PROTEIN 2"/>
    <property type="match status" value="1"/>
</dbReference>
<dbReference type="CDD" id="cd00067">
    <property type="entry name" value="GAL4"/>
    <property type="match status" value="1"/>
</dbReference>
<evidence type="ECO:0000313" key="4">
    <source>
        <dbReference type="Proteomes" id="UP000754883"/>
    </source>
</evidence>
<dbReference type="PROSITE" id="PS50048">
    <property type="entry name" value="ZN2_CY6_FUNGAL_2"/>
    <property type="match status" value="1"/>
</dbReference>